<organism evidence="1 2">
    <name type="scientific">Caenispirillum bisanense</name>
    <dbReference type="NCBI Taxonomy" id="414052"/>
    <lineage>
        <taxon>Bacteria</taxon>
        <taxon>Pseudomonadati</taxon>
        <taxon>Pseudomonadota</taxon>
        <taxon>Alphaproteobacteria</taxon>
        <taxon>Rhodospirillales</taxon>
        <taxon>Novispirillaceae</taxon>
        <taxon>Caenispirillum</taxon>
    </lineage>
</organism>
<dbReference type="OrthoDB" id="8913169at2"/>
<name>A0A286GNE7_9PROT</name>
<evidence type="ECO:0000313" key="1">
    <source>
        <dbReference type="EMBL" id="SOD97022.1"/>
    </source>
</evidence>
<dbReference type="InterPro" id="IPR008018">
    <property type="entry name" value="Phage_tail_attach_FII"/>
</dbReference>
<sequence>MIWQDVTPFFRDFASSAVLTDLSAVSYTVLGFLDREALEYATGDYGSRVRSERVTLLCPSVGLPAVAKGWGVAVEGVTYNVLDVRNNGEGTTTIYLEDL</sequence>
<dbReference type="AlphaFoldDB" id="A0A286GNE7"/>
<reference evidence="1 2" key="1">
    <citation type="submission" date="2017-09" db="EMBL/GenBank/DDBJ databases">
        <authorList>
            <person name="Ehlers B."/>
            <person name="Leendertz F.H."/>
        </authorList>
    </citation>
    <scope>NUCLEOTIDE SEQUENCE [LARGE SCALE GENOMIC DNA]</scope>
    <source>
        <strain evidence="1 2">USBA 140</strain>
    </source>
</reference>
<dbReference type="Proteomes" id="UP000219621">
    <property type="component" value="Unassembled WGS sequence"/>
</dbReference>
<gene>
    <name evidence="1" type="ORF">SAMN05421508_106212</name>
</gene>
<dbReference type="InterPro" id="IPR053734">
    <property type="entry name" value="Phage_Head-Tail_Connect_sf"/>
</dbReference>
<protein>
    <submittedName>
        <fullName evidence="1">Uncharacterized protein</fullName>
    </submittedName>
</protein>
<dbReference type="RefSeq" id="WP_141415153.1">
    <property type="nucleotide sequence ID" value="NZ_OCNJ01000006.1"/>
</dbReference>
<dbReference type="Gene3D" id="2.40.10.180">
    <property type="entry name" value="Phage tail proteins"/>
    <property type="match status" value="1"/>
</dbReference>
<dbReference type="Pfam" id="PF05354">
    <property type="entry name" value="Phage_attach"/>
    <property type="match status" value="1"/>
</dbReference>
<accession>A0A286GNE7</accession>
<proteinExistence type="predicted"/>
<dbReference type="GO" id="GO:0019068">
    <property type="term" value="P:virion assembly"/>
    <property type="evidence" value="ECO:0007669"/>
    <property type="project" value="InterPro"/>
</dbReference>
<keyword evidence="2" id="KW-1185">Reference proteome</keyword>
<dbReference type="EMBL" id="OCNJ01000006">
    <property type="protein sequence ID" value="SOD97022.1"/>
    <property type="molecule type" value="Genomic_DNA"/>
</dbReference>
<evidence type="ECO:0000313" key="2">
    <source>
        <dbReference type="Proteomes" id="UP000219621"/>
    </source>
</evidence>